<comment type="caution">
    <text evidence="1">The sequence shown here is derived from an EMBL/GenBank/DDBJ whole genome shotgun (WGS) entry which is preliminary data.</text>
</comment>
<dbReference type="AlphaFoldDB" id="A0A4V1M7K7"/>
<protein>
    <submittedName>
        <fullName evidence="1">Uncharacterized protein</fullName>
    </submittedName>
</protein>
<evidence type="ECO:0000313" key="2">
    <source>
        <dbReference type="Proteomes" id="UP000290204"/>
    </source>
</evidence>
<dbReference type="EMBL" id="SDHW01000002">
    <property type="protein sequence ID" value="RXK60415.1"/>
    <property type="molecule type" value="Genomic_DNA"/>
</dbReference>
<dbReference type="RefSeq" id="WP_129130375.1">
    <property type="nucleotide sequence ID" value="NZ_SDHW01000002.1"/>
</dbReference>
<evidence type="ECO:0000313" key="1">
    <source>
        <dbReference type="EMBL" id="RXK60415.1"/>
    </source>
</evidence>
<proteinExistence type="predicted"/>
<accession>A0A4V1M7K7</accession>
<dbReference type="OrthoDB" id="667454at2"/>
<reference evidence="1 2" key="1">
    <citation type="submission" date="2019-01" db="EMBL/GenBank/DDBJ databases">
        <title>Lacibacter sp. strain TTM-7.</title>
        <authorList>
            <person name="Chen W.-M."/>
        </authorList>
    </citation>
    <scope>NUCLEOTIDE SEQUENCE [LARGE SCALE GENOMIC DNA]</scope>
    <source>
        <strain evidence="1 2">TTM-7</strain>
    </source>
</reference>
<name>A0A4V1M7K7_9BACT</name>
<dbReference type="PROSITE" id="PS51257">
    <property type="entry name" value="PROKAR_LIPOPROTEIN"/>
    <property type="match status" value="1"/>
</dbReference>
<gene>
    <name evidence="1" type="ORF">ESA94_08065</name>
</gene>
<keyword evidence="2" id="KW-1185">Reference proteome</keyword>
<organism evidence="1 2">
    <name type="scientific">Lacibacter luteus</name>
    <dbReference type="NCBI Taxonomy" id="2508719"/>
    <lineage>
        <taxon>Bacteria</taxon>
        <taxon>Pseudomonadati</taxon>
        <taxon>Bacteroidota</taxon>
        <taxon>Chitinophagia</taxon>
        <taxon>Chitinophagales</taxon>
        <taxon>Chitinophagaceae</taxon>
        <taxon>Lacibacter</taxon>
    </lineage>
</organism>
<sequence length="120" mass="13937">MKKILGFIAISLLFLTACRKSDLGTGYIDESQWLQKEKGIVVFSSSSCNYFVVETRNGYAIIESWSLRPFNGDVLYGDFSHWGPVQVYNRTRGTLMQVNVRDFWLSYYEAEDRIYDYCSP</sequence>
<dbReference type="Proteomes" id="UP000290204">
    <property type="component" value="Unassembled WGS sequence"/>
</dbReference>